<name>A0A7X0HCM1_9ACTN</name>
<proteinExistence type="predicted"/>
<evidence type="ECO:0000313" key="2">
    <source>
        <dbReference type="EMBL" id="MBB6435114.1"/>
    </source>
</evidence>
<organism evidence="2 3">
    <name type="scientific">Streptomyces candidus</name>
    <dbReference type="NCBI Taxonomy" id="67283"/>
    <lineage>
        <taxon>Bacteria</taxon>
        <taxon>Bacillati</taxon>
        <taxon>Actinomycetota</taxon>
        <taxon>Actinomycetes</taxon>
        <taxon>Kitasatosporales</taxon>
        <taxon>Streptomycetaceae</taxon>
        <taxon>Streptomyces</taxon>
    </lineage>
</organism>
<gene>
    <name evidence="2" type="ORF">HNQ79_001565</name>
</gene>
<dbReference type="AlphaFoldDB" id="A0A7X0HCM1"/>
<dbReference type="Proteomes" id="UP000540423">
    <property type="component" value="Unassembled WGS sequence"/>
</dbReference>
<evidence type="ECO:0008006" key="4">
    <source>
        <dbReference type="Google" id="ProtNLM"/>
    </source>
</evidence>
<dbReference type="EMBL" id="JACHEM010000003">
    <property type="protein sequence ID" value="MBB6435114.1"/>
    <property type="molecule type" value="Genomic_DNA"/>
</dbReference>
<keyword evidence="3" id="KW-1185">Reference proteome</keyword>
<sequence>MGRLPVWLALVASVGLLATATACGRTGCGSGAKSGEEAVRQFLGAATAQNKSEEEVCRYLQKGESVDEAVAWVAELDTAGGTDALDVRERRGDRMGAEHRFALGPASAPIADLAVLEVDGRFVVSVTGSTKK</sequence>
<reference evidence="2 3" key="1">
    <citation type="submission" date="2020-08" db="EMBL/GenBank/DDBJ databases">
        <title>Genomic Encyclopedia of Type Strains, Phase IV (KMG-IV): sequencing the most valuable type-strain genomes for metagenomic binning, comparative biology and taxonomic classification.</title>
        <authorList>
            <person name="Goeker M."/>
        </authorList>
    </citation>
    <scope>NUCLEOTIDE SEQUENCE [LARGE SCALE GENOMIC DNA]</scope>
    <source>
        <strain evidence="2 3">DSM 40141</strain>
    </source>
</reference>
<comment type="caution">
    <text evidence="2">The sequence shown here is derived from an EMBL/GenBank/DDBJ whole genome shotgun (WGS) entry which is preliminary data.</text>
</comment>
<evidence type="ECO:0000256" key="1">
    <source>
        <dbReference type="SAM" id="SignalP"/>
    </source>
</evidence>
<feature type="signal peptide" evidence="1">
    <location>
        <begin position="1"/>
        <end position="22"/>
    </location>
</feature>
<protein>
    <recommendedName>
        <fullName evidence="4">Lipoprotein</fullName>
    </recommendedName>
</protein>
<evidence type="ECO:0000313" key="3">
    <source>
        <dbReference type="Proteomes" id="UP000540423"/>
    </source>
</evidence>
<dbReference type="RefSeq" id="WP_229923331.1">
    <property type="nucleotide sequence ID" value="NZ_BNBN01000004.1"/>
</dbReference>
<feature type="chain" id="PRO_5039270649" description="Lipoprotein" evidence="1">
    <location>
        <begin position="23"/>
        <end position="132"/>
    </location>
</feature>
<dbReference type="PROSITE" id="PS51257">
    <property type="entry name" value="PROKAR_LIPOPROTEIN"/>
    <property type="match status" value="1"/>
</dbReference>
<accession>A0A7X0HCM1</accession>
<keyword evidence="1" id="KW-0732">Signal</keyword>